<reference evidence="1" key="1">
    <citation type="journal article" date="2015" name="Nature">
        <title>Complex archaea that bridge the gap between prokaryotes and eukaryotes.</title>
        <authorList>
            <person name="Spang A."/>
            <person name="Saw J.H."/>
            <person name="Jorgensen S.L."/>
            <person name="Zaremba-Niedzwiedzka K."/>
            <person name="Martijn J."/>
            <person name="Lind A.E."/>
            <person name="van Eijk R."/>
            <person name="Schleper C."/>
            <person name="Guy L."/>
            <person name="Ettema T.J."/>
        </authorList>
    </citation>
    <scope>NUCLEOTIDE SEQUENCE</scope>
</reference>
<sequence>MKIETRLDGALWCFDLWIWMAITGSSNKYEFPHWDINGGELESTIVFCPVCDIPGKCEDCVIKWDGDKYIHCTNSNSPYLKWSRAISDKEHSRLALKIAELALDAAIREGG</sequence>
<evidence type="ECO:0000313" key="1">
    <source>
        <dbReference type="EMBL" id="KKM66285.1"/>
    </source>
</evidence>
<organism evidence="1">
    <name type="scientific">marine sediment metagenome</name>
    <dbReference type="NCBI Taxonomy" id="412755"/>
    <lineage>
        <taxon>unclassified sequences</taxon>
        <taxon>metagenomes</taxon>
        <taxon>ecological metagenomes</taxon>
    </lineage>
</organism>
<dbReference type="AlphaFoldDB" id="A0A0F9LPI6"/>
<accession>A0A0F9LPI6</accession>
<comment type="caution">
    <text evidence="1">The sequence shown here is derived from an EMBL/GenBank/DDBJ whole genome shotgun (WGS) entry which is preliminary data.</text>
</comment>
<name>A0A0F9LPI6_9ZZZZ</name>
<proteinExistence type="predicted"/>
<gene>
    <name evidence="1" type="ORF">LCGC14_1482680</name>
</gene>
<protein>
    <submittedName>
        <fullName evidence="1">Uncharacterized protein</fullName>
    </submittedName>
</protein>
<dbReference type="EMBL" id="LAZR01010563">
    <property type="protein sequence ID" value="KKM66285.1"/>
    <property type="molecule type" value="Genomic_DNA"/>
</dbReference>